<dbReference type="SMART" id="SM00421">
    <property type="entry name" value="HTH_LUXR"/>
    <property type="match status" value="1"/>
</dbReference>
<dbReference type="SUPFAM" id="SSF46894">
    <property type="entry name" value="C-terminal effector domain of the bipartite response regulators"/>
    <property type="match status" value="1"/>
</dbReference>
<comment type="caution">
    <text evidence="2">The sequence shown here is derived from an EMBL/GenBank/DDBJ whole genome shotgun (WGS) entry which is preliminary data.</text>
</comment>
<dbReference type="Gene3D" id="1.10.10.10">
    <property type="entry name" value="Winged helix-like DNA-binding domain superfamily/Winged helix DNA-binding domain"/>
    <property type="match status" value="1"/>
</dbReference>
<accession>A0A936YQ88</accession>
<dbReference type="InterPro" id="IPR000792">
    <property type="entry name" value="Tscrpt_reg_LuxR_C"/>
</dbReference>
<feature type="domain" description="HTH luxR-type" evidence="1">
    <location>
        <begin position="327"/>
        <end position="384"/>
    </location>
</feature>
<name>A0A936YQ88_9HYPH</name>
<dbReference type="AlphaFoldDB" id="A0A936YQ88"/>
<evidence type="ECO:0000259" key="1">
    <source>
        <dbReference type="SMART" id="SM00421"/>
    </source>
</evidence>
<protein>
    <submittedName>
        <fullName evidence="2">Helix-turn-helix transcriptional regulator</fullName>
    </submittedName>
</protein>
<gene>
    <name evidence="2" type="ORF">JJB09_10740</name>
</gene>
<dbReference type="EMBL" id="JAEQNC010000005">
    <property type="protein sequence ID" value="MBL0372506.1"/>
    <property type="molecule type" value="Genomic_DNA"/>
</dbReference>
<evidence type="ECO:0000313" key="3">
    <source>
        <dbReference type="Proteomes" id="UP000633219"/>
    </source>
</evidence>
<dbReference type="Proteomes" id="UP000633219">
    <property type="component" value="Unassembled WGS sequence"/>
</dbReference>
<dbReference type="GO" id="GO:0003677">
    <property type="term" value="F:DNA binding"/>
    <property type="evidence" value="ECO:0007669"/>
    <property type="project" value="InterPro"/>
</dbReference>
<dbReference type="InterPro" id="IPR036388">
    <property type="entry name" value="WH-like_DNA-bd_sf"/>
</dbReference>
<sequence length="393" mass="43266">MVGDCAFAEVGQRVPFLPSWCPRIMQIDLLKLDKAMDRSLEAAADHSLWPEILQGISEATGSFGANIIPTAERLPGLVIATESVGPVLEEYFDDGWHQNDWRLKALPLLVGPGTACDQQYTSDDEFRELGYYRFQAKYGIGRSCMIGFSSEQDLLSLTLHRTLASEFFGEAEVAVLRMMRDRLMAAALLMRSLSAKRVEGMAKAFEMADIAAIFFDRFGKVTTVNERAALLLGDELQVRQGELTSRSRAETAAIRQKMRLVTSEHWLHPTADGGLVRIARVDRPPVLVRIQRLGGNLPDFFANSVGVCLFEDMNRRPVIEPGLLGDVYGLTPTEALIAVQLAEGIDLRSAATASSMGYETARTHLRSIFGKTGTGRQSELVAMLGRLKAAKAL</sequence>
<dbReference type="RefSeq" id="WP_201657359.1">
    <property type="nucleotide sequence ID" value="NZ_JAEQNC010000005.1"/>
</dbReference>
<dbReference type="GO" id="GO:0006355">
    <property type="term" value="P:regulation of DNA-templated transcription"/>
    <property type="evidence" value="ECO:0007669"/>
    <property type="project" value="InterPro"/>
</dbReference>
<proteinExistence type="predicted"/>
<evidence type="ECO:0000313" key="2">
    <source>
        <dbReference type="EMBL" id="MBL0372506.1"/>
    </source>
</evidence>
<keyword evidence="3" id="KW-1185">Reference proteome</keyword>
<reference evidence="2" key="1">
    <citation type="submission" date="2021-01" db="EMBL/GenBank/DDBJ databases">
        <title>Rhizobium sp. strain KVB221 16S ribosomal RNA gene Genome sequencing and assembly.</title>
        <authorList>
            <person name="Kang M."/>
        </authorList>
    </citation>
    <scope>NUCLEOTIDE SEQUENCE</scope>
    <source>
        <strain evidence="2">KVB221</strain>
    </source>
</reference>
<organism evidence="2 3">
    <name type="scientific">Rhizobium setariae</name>
    <dbReference type="NCBI Taxonomy" id="2801340"/>
    <lineage>
        <taxon>Bacteria</taxon>
        <taxon>Pseudomonadati</taxon>
        <taxon>Pseudomonadota</taxon>
        <taxon>Alphaproteobacteria</taxon>
        <taxon>Hyphomicrobiales</taxon>
        <taxon>Rhizobiaceae</taxon>
        <taxon>Rhizobium/Agrobacterium group</taxon>
        <taxon>Rhizobium</taxon>
    </lineage>
</organism>
<dbReference type="InterPro" id="IPR016032">
    <property type="entry name" value="Sig_transdc_resp-reg_C-effctor"/>
</dbReference>